<gene>
    <name evidence="6" type="ORF">E5672_15650</name>
</gene>
<keyword evidence="7" id="KW-1185">Reference proteome</keyword>
<accession>A0A4U0ZDN7</accession>
<dbReference type="Pfam" id="PF07690">
    <property type="entry name" value="MFS_1"/>
    <property type="match status" value="1"/>
</dbReference>
<dbReference type="InterPro" id="IPR011701">
    <property type="entry name" value="MFS"/>
</dbReference>
<dbReference type="InterPro" id="IPR020846">
    <property type="entry name" value="MFS_dom"/>
</dbReference>
<dbReference type="AlphaFoldDB" id="A0A4U0ZDN7"/>
<dbReference type="RefSeq" id="WP_136783061.1">
    <property type="nucleotide sequence ID" value="NZ_SWCO01000009.1"/>
</dbReference>
<dbReference type="CDD" id="cd17324">
    <property type="entry name" value="MFS_NepI_like"/>
    <property type="match status" value="1"/>
</dbReference>
<feature type="transmembrane region" description="Helical" evidence="4">
    <location>
        <begin position="302"/>
        <end position="322"/>
    </location>
</feature>
<feature type="domain" description="Major facilitator superfamily (MFS) profile" evidence="5">
    <location>
        <begin position="12"/>
        <end position="386"/>
    </location>
</feature>
<feature type="transmembrane region" description="Helical" evidence="4">
    <location>
        <begin position="78"/>
        <end position="95"/>
    </location>
</feature>
<reference evidence="6 7" key="1">
    <citation type="submission" date="2019-04" db="EMBL/GenBank/DDBJ databases">
        <title>Alteromonas portus sp. nov., an alginate lyase-excreting marine bacterium.</title>
        <authorList>
            <person name="Huang H."/>
            <person name="Mo K."/>
            <person name="Bao S."/>
        </authorList>
    </citation>
    <scope>NUCLEOTIDE SEQUENCE [LARGE SCALE GENOMIC DNA]</scope>
    <source>
        <strain evidence="6 7">HB161718</strain>
    </source>
</reference>
<feature type="transmembrane region" description="Helical" evidence="4">
    <location>
        <begin position="343"/>
        <end position="362"/>
    </location>
</feature>
<dbReference type="PANTHER" id="PTHR42910">
    <property type="entry name" value="TRANSPORTER SCO4007-RELATED"/>
    <property type="match status" value="1"/>
</dbReference>
<keyword evidence="3 4" id="KW-0472">Membrane</keyword>
<keyword evidence="1 4" id="KW-0812">Transmembrane</keyword>
<protein>
    <submittedName>
        <fullName evidence="6">MFS transporter</fullName>
    </submittedName>
</protein>
<feature type="transmembrane region" description="Helical" evidence="4">
    <location>
        <begin position="368"/>
        <end position="385"/>
    </location>
</feature>
<evidence type="ECO:0000256" key="1">
    <source>
        <dbReference type="ARBA" id="ARBA00022692"/>
    </source>
</evidence>
<evidence type="ECO:0000256" key="3">
    <source>
        <dbReference type="ARBA" id="ARBA00023136"/>
    </source>
</evidence>
<dbReference type="PROSITE" id="PS50850">
    <property type="entry name" value="MFS"/>
    <property type="match status" value="1"/>
</dbReference>
<dbReference type="InterPro" id="IPR036259">
    <property type="entry name" value="MFS_trans_sf"/>
</dbReference>
<evidence type="ECO:0000256" key="2">
    <source>
        <dbReference type="ARBA" id="ARBA00022989"/>
    </source>
</evidence>
<evidence type="ECO:0000256" key="4">
    <source>
        <dbReference type="SAM" id="Phobius"/>
    </source>
</evidence>
<feature type="transmembrane region" description="Helical" evidence="4">
    <location>
        <begin position="280"/>
        <end position="296"/>
    </location>
</feature>
<evidence type="ECO:0000313" key="7">
    <source>
        <dbReference type="Proteomes" id="UP000305471"/>
    </source>
</evidence>
<organism evidence="6 7">
    <name type="scientific">Alteromonas portus</name>
    <dbReference type="NCBI Taxonomy" id="2565549"/>
    <lineage>
        <taxon>Bacteria</taxon>
        <taxon>Pseudomonadati</taxon>
        <taxon>Pseudomonadota</taxon>
        <taxon>Gammaproteobacteria</taxon>
        <taxon>Alteromonadales</taxon>
        <taxon>Alteromonadaceae</taxon>
        <taxon>Alteromonas/Salinimonas group</taxon>
        <taxon>Alteromonas</taxon>
    </lineage>
</organism>
<feature type="transmembrane region" description="Helical" evidence="4">
    <location>
        <begin position="165"/>
        <end position="185"/>
    </location>
</feature>
<proteinExistence type="predicted"/>
<dbReference type="EMBL" id="SWCO01000009">
    <property type="protein sequence ID" value="TKB01935.1"/>
    <property type="molecule type" value="Genomic_DNA"/>
</dbReference>
<name>A0A4U0ZDN7_9ALTE</name>
<feature type="transmembrane region" description="Helical" evidence="4">
    <location>
        <begin position="250"/>
        <end position="268"/>
    </location>
</feature>
<dbReference type="OrthoDB" id="9815356at2"/>
<evidence type="ECO:0000259" key="5">
    <source>
        <dbReference type="PROSITE" id="PS50850"/>
    </source>
</evidence>
<dbReference type="PANTHER" id="PTHR42910:SF1">
    <property type="entry name" value="MAJOR FACILITATOR SUPERFAMILY (MFS) PROFILE DOMAIN-CONTAINING PROTEIN"/>
    <property type="match status" value="1"/>
</dbReference>
<feature type="transmembrane region" description="Helical" evidence="4">
    <location>
        <begin position="48"/>
        <end position="66"/>
    </location>
</feature>
<feature type="transmembrane region" description="Helical" evidence="4">
    <location>
        <begin position="101"/>
        <end position="123"/>
    </location>
</feature>
<feature type="transmembrane region" description="Helical" evidence="4">
    <location>
        <begin position="135"/>
        <end position="153"/>
    </location>
</feature>
<dbReference type="SUPFAM" id="SSF103473">
    <property type="entry name" value="MFS general substrate transporter"/>
    <property type="match status" value="1"/>
</dbReference>
<comment type="caution">
    <text evidence="6">The sequence shown here is derived from an EMBL/GenBank/DDBJ whole genome shotgun (WGS) entry which is preliminary data.</text>
</comment>
<keyword evidence="2 4" id="KW-1133">Transmembrane helix</keyword>
<feature type="transmembrane region" description="Helical" evidence="4">
    <location>
        <begin position="216"/>
        <end position="238"/>
    </location>
</feature>
<evidence type="ECO:0000313" key="6">
    <source>
        <dbReference type="EMBL" id="TKB01935.1"/>
    </source>
</evidence>
<dbReference type="Gene3D" id="1.20.1250.20">
    <property type="entry name" value="MFS general substrate transporter like domains"/>
    <property type="match status" value="1"/>
</dbReference>
<dbReference type="Proteomes" id="UP000305471">
    <property type="component" value="Unassembled WGS sequence"/>
</dbReference>
<sequence>MQPTFSELTKKQLFLLACAVAATAANLYYTQPILPLIGESLGVKESALGAIPALAQIGYAIAIIFISPLGDVVVRRKIIALLSVLLFVGASIASVSSHIMMLGVACVLIGLSANITQQIIPLVGSMMRGDKKGPAIATVMTGLTVGILLSRTISGTIATHFGWRAVFIMSALLAGLVGLMLYLILPNQKPNLSMSYTALLKSLLQLFKKYKTLRKATYTGMIWFAAFNALWATLALHVSEAPFYFNAQQAGMFGIVALAGVAGAKLAGKWVNQLGAAKSVSYSILIIVSGFALSVFTQNMLWGLVASILLIDFGVFSAQVANQVRVFSIDAQAQSRVNSIYMLGYYIGGAIGSSTGVTLYSLFGWSGVSAIAGAVLIISLFINSFR</sequence>
<dbReference type="GO" id="GO:0022857">
    <property type="term" value="F:transmembrane transporter activity"/>
    <property type="evidence" value="ECO:0007669"/>
    <property type="project" value="InterPro"/>
</dbReference>